<feature type="chain" id="PRO_5021879117" evidence="1">
    <location>
        <begin position="29"/>
        <end position="93"/>
    </location>
</feature>
<accession>A0A518DJ74</accession>
<dbReference type="EMBL" id="CP036291">
    <property type="protein sequence ID" value="QDU91518.1"/>
    <property type="molecule type" value="Genomic_DNA"/>
</dbReference>
<sequence precursor="true">MFRKLMFATTALAAFSMLGLATPNTAEAGWRYGPGRYYSGYRGGYGARGGYYGGYRGGYYAPYRVARPYYGGYYGGGYYARPYSPGVGLYIGF</sequence>
<protein>
    <submittedName>
        <fullName evidence="2">Uncharacterized protein</fullName>
    </submittedName>
</protein>
<keyword evidence="3" id="KW-1185">Reference proteome</keyword>
<organism evidence="2 3">
    <name type="scientific">Pirellulimonas nuda</name>
    <dbReference type="NCBI Taxonomy" id="2528009"/>
    <lineage>
        <taxon>Bacteria</taxon>
        <taxon>Pseudomonadati</taxon>
        <taxon>Planctomycetota</taxon>
        <taxon>Planctomycetia</taxon>
        <taxon>Pirellulales</taxon>
        <taxon>Lacipirellulaceae</taxon>
        <taxon>Pirellulimonas</taxon>
    </lineage>
</organism>
<dbReference type="KEGG" id="pnd:Pla175_49470"/>
<evidence type="ECO:0000256" key="1">
    <source>
        <dbReference type="SAM" id="SignalP"/>
    </source>
</evidence>
<gene>
    <name evidence="2" type="ORF">Pla175_49470</name>
</gene>
<name>A0A518DJ74_9BACT</name>
<dbReference type="AlphaFoldDB" id="A0A518DJ74"/>
<reference evidence="2 3" key="1">
    <citation type="submission" date="2019-02" db="EMBL/GenBank/DDBJ databases">
        <title>Deep-cultivation of Planctomycetes and their phenomic and genomic characterization uncovers novel biology.</title>
        <authorList>
            <person name="Wiegand S."/>
            <person name="Jogler M."/>
            <person name="Boedeker C."/>
            <person name="Pinto D."/>
            <person name="Vollmers J."/>
            <person name="Rivas-Marin E."/>
            <person name="Kohn T."/>
            <person name="Peeters S.H."/>
            <person name="Heuer A."/>
            <person name="Rast P."/>
            <person name="Oberbeckmann S."/>
            <person name="Bunk B."/>
            <person name="Jeske O."/>
            <person name="Meyerdierks A."/>
            <person name="Storesund J.E."/>
            <person name="Kallscheuer N."/>
            <person name="Luecker S."/>
            <person name="Lage O.M."/>
            <person name="Pohl T."/>
            <person name="Merkel B.J."/>
            <person name="Hornburger P."/>
            <person name="Mueller R.-W."/>
            <person name="Bruemmer F."/>
            <person name="Labrenz M."/>
            <person name="Spormann A.M."/>
            <person name="Op den Camp H."/>
            <person name="Overmann J."/>
            <person name="Amann R."/>
            <person name="Jetten M.S.M."/>
            <person name="Mascher T."/>
            <person name="Medema M.H."/>
            <person name="Devos D.P."/>
            <person name="Kaster A.-K."/>
            <person name="Ovreas L."/>
            <person name="Rohde M."/>
            <person name="Galperin M.Y."/>
            <person name="Jogler C."/>
        </authorList>
    </citation>
    <scope>NUCLEOTIDE SEQUENCE [LARGE SCALE GENOMIC DNA]</scope>
    <source>
        <strain evidence="2 3">Pla175</strain>
    </source>
</reference>
<evidence type="ECO:0000313" key="3">
    <source>
        <dbReference type="Proteomes" id="UP000317429"/>
    </source>
</evidence>
<proteinExistence type="predicted"/>
<dbReference type="RefSeq" id="WP_145291692.1">
    <property type="nucleotide sequence ID" value="NZ_CP036291.1"/>
</dbReference>
<feature type="signal peptide" evidence="1">
    <location>
        <begin position="1"/>
        <end position="28"/>
    </location>
</feature>
<dbReference type="Proteomes" id="UP000317429">
    <property type="component" value="Chromosome"/>
</dbReference>
<evidence type="ECO:0000313" key="2">
    <source>
        <dbReference type="EMBL" id="QDU91518.1"/>
    </source>
</evidence>
<keyword evidence="1" id="KW-0732">Signal</keyword>